<protein>
    <recommendedName>
        <fullName evidence="4">Phage protein</fullName>
    </recommendedName>
</protein>
<keyword evidence="3" id="KW-1185">Reference proteome</keyword>
<name>A0ABW1UX82_9LACO</name>
<feature type="region of interest" description="Disordered" evidence="1">
    <location>
        <begin position="1"/>
        <end position="21"/>
    </location>
</feature>
<proteinExistence type="predicted"/>
<accession>A0ABW1UX82</accession>
<evidence type="ECO:0008006" key="4">
    <source>
        <dbReference type="Google" id="ProtNLM"/>
    </source>
</evidence>
<dbReference type="EMBL" id="JBHSSN010000015">
    <property type="protein sequence ID" value="MFC6324055.1"/>
    <property type="molecule type" value="Genomic_DNA"/>
</dbReference>
<sequence length="63" mass="7390">MTEKLSAARIKANKKWDDENRERKRYLNSRSAARGFIKNKATADDIEELTKLLANRKQELNLK</sequence>
<dbReference type="RefSeq" id="WP_125593067.1">
    <property type="nucleotide sequence ID" value="NZ_JBHSSN010000015.1"/>
</dbReference>
<evidence type="ECO:0000256" key="1">
    <source>
        <dbReference type="SAM" id="MobiDB-lite"/>
    </source>
</evidence>
<organism evidence="2 3">
    <name type="scientific">Companilactobacillus baiquanensis</name>
    <dbReference type="NCBI Taxonomy" id="2486005"/>
    <lineage>
        <taxon>Bacteria</taxon>
        <taxon>Bacillati</taxon>
        <taxon>Bacillota</taxon>
        <taxon>Bacilli</taxon>
        <taxon>Lactobacillales</taxon>
        <taxon>Lactobacillaceae</taxon>
        <taxon>Companilactobacillus</taxon>
    </lineage>
</organism>
<reference evidence="3" key="1">
    <citation type="journal article" date="2019" name="Int. J. Syst. Evol. Microbiol.">
        <title>The Global Catalogue of Microorganisms (GCM) 10K type strain sequencing project: providing services to taxonomists for standard genome sequencing and annotation.</title>
        <authorList>
            <consortium name="The Broad Institute Genomics Platform"/>
            <consortium name="The Broad Institute Genome Sequencing Center for Infectious Disease"/>
            <person name="Wu L."/>
            <person name="Ma J."/>
        </authorList>
    </citation>
    <scope>NUCLEOTIDE SEQUENCE [LARGE SCALE GENOMIC DNA]</scope>
    <source>
        <strain evidence="3">CCM 8895</strain>
    </source>
</reference>
<dbReference type="Proteomes" id="UP001596186">
    <property type="component" value="Unassembled WGS sequence"/>
</dbReference>
<gene>
    <name evidence="2" type="ORF">ACFP1F_09915</name>
</gene>
<evidence type="ECO:0000313" key="3">
    <source>
        <dbReference type="Proteomes" id="UP001596186"/>
    </source>
</evidence>
<comment type="caution">
    <text evidence="2">The sequence shown here is derived from an EMBL/GenBank/DDBJ whole genome shotgun (WGS) entry which is preliminary data.</text>
</comment>
<evidence type="ECO:0000313" key="2">
    <source>
        <dbReference type="EMBL" id="MFC6324055.1"/>
    </source>
</evidence>